<comment type="subcellular location">
    <subcellularLocation>
        <location evidence="1">Secreted</location>
    </subcellularLocation>
</comment>
<evidence type="ECO:0000256" key="4">
    <source>
        <dbReference type="ARBA" id="ARBA00023180"/>
    </source>
</evidence>
<feature type="disulfide bond" evidence="7">
    <location>
        <begin position="637"/>
        <end position="648"/>
    </location>
</feature>
<feature type="chain" id="PRO_5026864907" evidence="10">
    <location>
        <begin position="24"/>
        <end position="1119"/>
    </location>
</feature>
<dbReference type="PROSITE" id="PS50215">
    <property type="entry name" value="ADAM_MEPRO"/>
    <property type="match status" value="1"/>
</dbReference>
<comment type="cofactor">
    <cofactor evidence="6">
        <name>Zn(2+)</name>
        <dbReference type="ChEBI" id="CHEBI:29105"/>
    </cofactor>
    <text evidence="6">Binds 1 zinc ion per subunit.</text>
</comment>
<dbReference type="InterPro" id="IPR002870">
    <property type="entry name" value="Peptidase_M12B_N"/>
</dbReference>
<evidence type="ECO:0000256" key="1">
    <source>
        <dbReference type="ARBA" id="ARBA00004613"/>
    </source>
</evidence>
<dbReference type="Gene3D" id="3.40.390.10">
    <property type="entry name" value="Collagenase (Catalytic Domain)"/>
    <property type="match status" value="1"/>
</dbReference>
<protein>
    <submittedName>
        <fullName evidence="12">ADAMTS18</fullName>
        <ecNumber evidence="12">3.4.24.-</ecNumber>
    </submittedName>
</protein>
<dbReference type="OrthoDB" id="6040087at2759"/>
<feature type="disulfide bond" evidence="7">
    <location>
        <begin position="622"/>
        <end position="658"/>
    </location>
</feature>
<comment type="caution">
    <text evidence="8">Lacks conserved residue(s) required for the propagation of feature annotation.</text>
</comment>
<feature type="transmembrane region" description="Helical" evidence="9">
    <location>
        <begin position="1048"/>
        <end position="1075"/>
    </location>
</feature>
<feature type="domain" description="Peptidase M12B" evidence="11">
    <location>
        <begin position="353"/>
        <end position="503"/>
    </location>
</feature>
<accession>A0A6J8A313</accession>
<dbReference type="PRINTS" id="PR01857">
    <property type="entry name" value="ADAMTSFAMILY"/>
</dbReference>
<reference evidence="12 13" key="1">
    <citation type="submission" date="2020-06" db="EMBL/GenBank/DDBJ databases">
        <authorList>
            <person name="Li R."/>
            <person name="Bekaert M."/>
        </authorList>
    </citation>
    <scope>NUCLEOTIDE SEQUENCE [LARGE SCALE GENOMIC DNA]</scope>
    <source>
        <strain evidence="13">wild</strain>
    </source>
</reference>
<dbReference type="EC" id="3.4.24.-" evidence="12"/>
<dbReference type="InterPro" id="IPR001590">
    <property type="entry name" value="Peptidase_M12B"/>
</dbReference>
<evidence type="ECO:0000256" key="7">
    <source>
        <dbReference type="PIRSR" id="PIRSR613273-3"/>
    </source>
</evidence>
<evidence type="ECO:0000256" key="6">
    <source>
        <dbReference type="PIRSR" id="PIRSR613273-2"/>
    </source>
</evidence>
<dbReference type="PROSITE" id="PS00022">
    <property type="entry name" value="EGF_1"/>
    <property type="match status" value="1"/>
</dbReference>
<sequence length="1119" mass="123538">MPADQRLNIILVLILCMDSKVLAKSLFEDSHLNEFINSRKMGEDGFNEFELTSVQEVTRSHQQSLDASSIHRRRRSVDSTESYDIEISAFGESYKMTLQHTKSVLHPSAKVSIITDEEETEWNGDHPDCFLIGNVHSHDGTVSASFCEELRGMMSTSQHELHFEVLPHHIRKQSTLSSKQHTTVIARKRREDLMFSDLRQQNDINQTEYNHKRKQKRSVPSNDVTIELAVYCDADFLTYKLPTTNMNRRVEIMLCKYNAVQCEWSRADVLNYNVTLSIKLLTFLDTNPSWYNASTSLSDPLEHYLYGNSSWSSLRSCTCSHSMGMLHDADRNCSSPDVGIMGGAGVGWVQCEWSRADVLNYNVTLSIKLLTFLDTNPSWYNASTSLSDPLNTICTETQAGLAYDHVHVHTGIPNPELGGLAYQSQVCNARYRCGVSADGITTYVTTVHEIGHNMGMLHDADRNCLSPDVGIMGGAGVGWSTCSVNDMNTMLQTGNHGCLWIDNIADNEVTPASLLGKPLVPELPGQLKTADEICEQLYGSGFRYREYPNVVDPSCNLYSCVNHNVGNAHGQMFKQSNSITGLYCEDQKICFGGACVDWSEAQLTNPEVRAGGWSDWEAWTTCSRTCGRGMIYRRRICNNPTPKNNATCDGNEYEAQGCSLTPCVGDNSIDSNLIIQRATETCQRLIDNNIINGTEYTASGTIYSSLKHGVCEVLCESAPGYTRPDFTRFGLIENGTPCPGTLETADANQYSRRPGFYYACLEGYCQKFDCANTLNYGVFDGCGVCNGDNSTCIIRKGNFTDDVAQWGQREWTEIPVGAYNIEISFVYNDMKNYYTEIYTKEGTPIITSSVDDDSRIFQTGNSPVSFGGTLWHNDAYVAIMHTKGPLTEPVIVKVYSFGSNSNTGMKYIYSVPTDIDSCSGTCGNGTWNTDICACDCLNGYTGSLCTSQCSALCNNGAAMNESCACICNEKQYGSKCDCLYPFTGGHCDTCTFVTCENGGVFNATSCSCACLDGNDEAQCKVEQSTTTVSSITIASGSSSSEYNDDFDITIIIIVVVCVVVIGIVLIGCWCIMVIICKKKKCCVVSNKCCFCCVVSNRCCVFSNKCSDKVVFTKVIPIKR</sequence>
<dbReference type="SUPFAM" id="SSF82895">
    <property type="entry name" value="TSP-1 type 1 repeat"/>
    <property type="match status" value="1"/>
</dbReference>
<keyword evidence="12" id="KW-0378">Hydrolase</keyword>
<evidence type="ECO:0000256" key="5">
    <source>
        <dbReference type="PIRSR" id="PIRSR613273-1"/>
    </source>
</evidence>
<dbReference type="FunFam" id="2.20.100.10:FF:000001">
    <property type="entry name" value="semaphorin-5A isoform X1"/>
    <property type="match status" value="1"/>
</dbReference>
<evidence type="ECO:0000256" key="10">
    <source>
        <dbReference type="SAM" id="SignalP"/>
    </source>
</evidence>
<keyword evidence="13" id="KW-1185">Reference proteome</keyword>
<dbReference type="Gene3D" id="3.40.1620.60">
    <property type="match status" value="1"/>
</dbReference>
<name>A0A6J8A313_MYTCO</name>
<dbReference type="InterPro" id="IPR013273">
    <property type="entry name" value="ADAMTS/ADAMTS-like"/>
</dbReference>
<gene>
    <name evidence="12" type="ORF">MCOR_3610</name>
</gene>
<dbReference type="PANTHER" id="PTHR13723:SF281">
    <property type="entry name" value="PAPILIN"/>
    <property type="match status" value="1"/>
</dbReference>
<dbReference type="GO" id="GO:0031012">
    <property type="term" value="C:extracellular matrix"/>
    <property type="evidence" value="ECO:0007669"/>
    <property type="project" value="TreeGrafter"/>
</dbReference>
<feature type="disulfide bond" evidence="7">
    <location>
        <begin position="427"/>
        <end position="498"/>
    </location>
</feature>
<dbReference type="Proteomes" id="UP000507470">
    <property type="component" value="Unassembled WGS sequence"/>
</dbReference>
<keyword evidence="3 7" id="KW-1015">Disulfide bond</keyword>
<feature type="disulfide bond" evidence="7">
    <location>
        <begin position="464"/>
        <end position="482"/>
    </location>
</feature>
<evidence type="ECO:0000256" key="2">
    <source>
        <dbReference type="ARBA" id="ARBA00022525"/>
    </source>
</evidence>
<feature type="binding site" evidence="6 8">
    <location>
        <position position="452"/>
    </location>
    <ligand>
        <name>Zn(2+)</name>
        <dbReference type="ChEBI" id="CHEBI:29105"/>
        <note>catalytic</note>
    </ligand>
</feature>
<evidence type="ECO:0000256" key="9">
    <source>
        <dbReference type="SAM" id="Phobius"/>
    </source>
</evidence>
<dbReference type="Pfam" id="PF00090">
    <property type="entry name" value="TSP_1"/>
    <property type="match status" value="1"/>
</dbReference>
<dbReference type="AlphaFoldDB" id="A0A6J8A313"/>
<keyword evidence="9" id="KW-1133">Transmembrane helix</keyword>
<dbReference type="InterPro" id="IPR050439">
    <property type="entry name" value="ADAMTS_ADAMTS-like"/>
</dbReference>
<evidence type="ECO:0000313" key="12">
    <source>
        <dbReference type="EMBL" id="CAC5361474.1"/>
    </source>
</evidence>
<organism evidence="12 13">
    <name type="scientific">Mytilus coruscus</name>
    <name type="common">Sea mussel</name>
    <dbReference type="NCBI Taxonomy" id="42192"/>
    <lineage>
        <taxon>Eukaryota</taxon>
        <taxon>Metazoa</taxon>
        <taxon>Spiralia</taxon>
        <taxon>Lophotrochozoa</taxon>
        <taxon>Mollusca</taxon>
        <taxon>Bivalvia</taxon>
        <taxon>Autobranchia</taxon>
        <taxon>Pteriomorphia</taxon>
        <taxon>Mytilida</taxon>
        <taxon>Mytiloidea</taxon>
        <taxon>Mytilidae</taxon>
        <taxon>Mytilinae</taxon>
        <taxon>Mytilus</taxon>
    </lineage>
</organism>
<feature type="disulfide bond" evidence="7">
    <location>
        <begin position="626"/>
        <end position="663"/>
    </location>
</feature>
<feature type="binding site" evidence="6">
    <location>
        <position position="498"/>
    </location>
    <ligand>
        <name>Ca(2+)</name>
        <dbReference type="ChEBI" id="CHEBI:29108"/>
        <label>1</label>
    </ligand>
</feature>
<evidence type="ECO:0000313" key="13">
    <source>
        <dbReference type="Proteomes" id="UP000507470"/>
    </source>
</evidence>
<feature type="disulfide bond" evidence="7">
    <location>
        <begin position="555"/>
        <end position="590"/>
    </location>
</feature>
<dbReference type="GO" id="GO:0004222">
    <property type="term" value="F:metalloendopeptidase activity"/>
    <property type="evidence" value="ECO:0007669"/>
    <property type="project" value="InterPro"/>
</dbReference>
<dbReference type="InterPro" id="IPR036383">
    <property type="entry name" value="TSP1_rpt_sf"/>
</dbReference>
<feature type="signal peptide" evidence="10">
    <location>
        <begin position="1"/>
        <end position="23"/>
    </location>
</feature>
<evidence type="ECO:0000256" key="8">
    <source>
        <dbReference type="PROSITE-ProRule" id="PRU00276"/>
    </source>
</evidence>
<feature type="binding site" evidence="6">
    <location>
        <position position="502"/>
    </location>
    <ligand>
        <name>Ca(2+)</name>
        <dbReference type="ChEBI" id="CHEBI:29108"/>
        <label>2</label>
    </ligand>
</feature>
<keyword evidence="6 8" id="KW-0862">Zinc</keyword>
<keyword evidence="4" id="KW-0325">Glycoprotein</keyword>
<keyword evidence="9" id="KW-0812">Transmembrane</keyword>
<dbReference type="GO" id="GO:0005576">
    <property type="term" value="C:extracellular region"/>
    <property type="evidence" value="ECO:0007669"/>
    <property type="project" value="UniProtKB-SubCell"/>
</dbReference>
<dbReference type="Pfam" id="PF01562">
    <property type="entry name" value="Pep_M12B_propep"/>
    <property type="match status" value="1"/>
</dbReference>
<dbReference type="GO" id="GO:0030198">
    <property type="term" value="P:extracellular matrix organization"/>
    <property type="evidence" value="ECO:0007669"/>
    <property type="project" value="InterPro"/>
</dbReference>
<feature type="binding site" evidence="6 8">
    <location>
        <position position="448"/>
    </location>
    <ligand>
        <name>Zn(2+)</name>
        <dbReference type="ChEBI" id="CHEBI:29105"/>
        <note>catalytic</note>
    </ligand>
</feature>
<dbReference type="SMART" id="SM00209">
    <property type="entry name" value="TSP1"/>
    <property type="match status" value="1"/>
</dbReference>
<keyword evidence="6" id="KW-0106">Calcium</keyword>
<evidence type="ECO:0000259" key="11">
    <source>
        <dbReference type="PROSITE" id="PS50215"/>
    </source>
</evidence>
<dbReference type="InterPro" id="IPR000742">
    <property type="entry name" value="EGF"/>
</dbReference>
<dbReference type="EMBL" id="CACVKT020000601">
    <property type="protein sequence ID" value="CAC5361474.1"/>
    <property type="molecule type" value="Genomic_DNA"/>
</dbReference>
<feature type="binding site" evidence="6 8">
    <location>
        <position position="458"/>
    </location>
    <ligand>
        <name>Zn(2+)</name>
        <dbReference type="ChEBI" id="CHEBI:29105"/>
        <note>catalytic</note>
    </ligand>
</feature>
<dbReference type="GO" id="GO:0006508">
    <property type="term" value="P:proteolysis"/>
    <property type="evidence" value="ECO:0007669"/>
    <property type="project" value="InterPro"/>
</dbReference>
<feature type="disulfide bond" evidence="7">
    <location>
        <begin position="584"/>
        <end position="595"/>
    </location>
</feature>
<dbReference type="PANTHER" id="PTHR13723">
    <property type="entry name" value="ADAMTS A DISINTEGRIN AND METALLOPROTEASE WITH THROMBOSPONDIN MOTIFS PROTEASE"/>
    <property type="match status" value="1"/>
</dbReference>
<dbReference type="InterPro" id="IPR000884">
    <property type="entry name" value="TSP1_rpt"/>
</dbReference>
<dbReference type="Gene3D" id="2.60.120.830">
    <property type="match status" value="1"/>
</dbReference>
<keyword evidence="2" id="KW-0964">Secreted</keyword>
<keyword evidence="10" id="KW-0732">Signal</keyword>
<dbReference type="SUPFAM" id="SSF55486">
    <property type="entry name" value="Metalloproteases ('zincins'), catalytic domain"/>
    <property type="match status" value="1"/>
</dbReference>
<dbReference type="InterPro" id="IPR024079">
    <property type="entry name" value="MetalloPept_cat_dom_sf"/>
</dbReference>
<feature type="disulfide bond" evidence="7">
    <location>
        <begin position="534"/>
        <end position="560"/>
    </location>
</feature>
<dbReference type="GO" id="GO:0046872">
    <property type="term" value="F:metal ion binding"/>
    <property type="evidence" value="ECO:0007669"/>
    <property type="project" value="UniProtKB-KW"/>
</dbReference>
<evidence type="ECO:0000256" key="3">
    <source>
        <dbReference type="ARBA" id="ARBA00023157"/>
    </source>
</evidence>
<proteinExistence type="predicted"/>
<dbReference type="PROSITE" id="PS50092">
    <property type="entry name" value="TSP1"/>
    <property type="match status" value="1"/>
</dbReference>
<feature type="active site" evidence="5 8">
    <location>
        <position position="449"/>
    </location>
</feature>
<keyword evidence="9" id="KW-0472">Membrane</keyword>
<keyword evidence="6 8" id="KW-0479">Metal-binding</keyword>
<feature type="binding site" evidence="6">
    <location>
        <position position="502"/>
    </location>
    <ligand>
        <name>Ca(2+)</name>
        <dbReference type="ChEBI" id="CHEBI:29108"/>
        <label>1</label>
    </ligand>
</feature>
<dbReference type="Pfam" id="PF13582">
    <property type="entry name" value="Reprolysin_3"/>
    <property type="match status" value="1"/>
</dbReference>
<dbReference type="Gene3D" id="2.20.100.10">
    <property type="entry name" value="Thrombospondin type-1 (TSP1) repeat"/>
    <property type="match status" value="1"/>
</dbReference>